<dbReference type="GO" id="GO:0008720">
    <property type="term" value="F:D-lactate dehydrogenase (NAD+) activity"/>
    <property type="evidence" value="ECO:0007669"/>
    <property type="project" value="TreeGrafter"/>
</dbReference>
<dbReference type="GO" id="GO:1903457">
    <property type="term" value="P:lactate catabolic process"/>
    <property type="evidence" value="ECO:0007669"/>
    <property type="project" value="TreeGrafter"/>
</dbReference>
<dbReference type="Pfam" id="PF02913">
    <property type="entry name" value="FAD-oxidase_C"/>
    <property type="match status" value="1"/>
</dbReference>
<proteinExistence type="predicted"/>
<keyword evidence="7" id="KW-1185">Reference proteome</keyword>
<comment type="caution">
    <text evidence="6">The sequence shown here is derived from an EMBL/GenBank/DDBJ whole genome shotgun (WGS) entry which is preliminary data.</text>
</comment>
<dbReference type="PROSITE" id="PS51387">
    <property type="entry name" value="FAD_PCMH"/>
    <property type="match status" value="1"/>
</dbReference>
<sequence>MTTPKGASEAFPVRYLNPEWQGAHRELFDKSLTQELEKILPPGVDQQQFDEAISEYVGVLGKDGVFVGSALRDFIDPYEIWESEGNRRLPSAAVCPRSNEELHEVIKVSNKYKIPLWTFSRGKNLGYGGPAPRLNGSVALDLHRMNRIIEVSEKYSYAVVEPGVTFQDLYDHCAKNKLKVWPSCPTLGWGSVLGNTLDRGSGWTPTNVHHQNICGLEVMLANGELLRTGQFSMNGNDSAHLSKYSFGPSVEGLFLQSNLGVVVKLGIWLYPQPPAYMACALDVPDFEDIESAVDAMAPLRQNGLIPHTVFFANIIEVVAFHGPRCDFWDGPGPIPDEKLAEFSKKADWGYWRGRFGLYGHPDVIGAQFNKIKELLEAACPKGRVLGNLYSGENGGLLDPASVPGLDGGNWLGVPSLTILPLVKFMCPKGGGIPAHGDFSPIVPNDGKQVLEWLRNTRSIFEEQGFDLFCEFYMHERHSIFVHMFIFDKSNPKHRKSVDKIFNNCYQEARALGYAKYRSHVNHMDMVADCYDFNNHAYRRFVEKLKDSLDPNGILSPGKSGIWPERFRMHRQIPNREVKTERAGKAKL</sequence>
<dbReference type="Pfam" id="PF01565">
    <property type="entry name" value="FAD_binding_4"/>
    <property type="match status" value="1"/>
</dbReference>
<accession>A0A428PDH8</accession>
<dbReference type="InterPro" id="IPR016164">
    <property type="entry name" value="FAD-linked_Oxase-like_C"/>
</dbReference>
<dbReference type="EMBL" id="NKCL01000794">
    <property type="protein sequence ID" value="RSL51118.1"/>
    <property type="molecule type" value="Genomic_DNA"/>
</dbReference>
<keyword evidence="4" id="KW-0560">Oxidoreductase</keyword>
<evidence type="ECO:0000313" key="7">
    <source>
        <dbReference type="Proteomes" id="UP000287972"/>
    </source>
</evidence>
<dbReference type="PANTHER" id="PTHR11748:SF114">
    <property type="entry name" value="ARYL-ALCOHOL OXIDASE VANILLYL-ALCOHOL OXIDASE (AFU_ORTHOLOGUE AFUA_3G09500)-RELATED"/>
    <property type="match status" value="1"/>
</dbReference>
<evidence type="ECO:0000256" key="4">
    <source>
        <dbReference type="ARBA" id="ARBA00023002"/>
    </source>
</evidence>
<feature type="domain" description="FAD-binding PCMH-type" evidence="5">
    <location>
        <begin position="86"/>
        <end position="272"/>
    </location>
</feature>
<dbReference type="InterPro" id="IPR016169">
    <property type="entry name" value="FAD-bd_PCMH_sub2"/>
</dbReference>
<keyword evidence="2" id="KW-0285">Flavoprotein</keyword>
<dbReference type="GO" id="GO:0005739">
    <property type="term" value="C:mitochondrion"/>
    <property type="evidence" value="ECO:0007669"/>
    <property type="project" value="TreeGrafter"/>
</dbReference>
<dbReference type="InterPro" id="IPR016166">
    <property type="entry name" value="FAD-bd_PCMH"/>
</dbReference>
<dbReference type="InterPro" id="IPR004113">
    <property type="entry name" value="FAD-bd_oxidored_4_C"/>
</dbReference>
<evidence type="ECO:0000256" key="1">
    <source>
        <dbReference type="ARBA" id="ARBA00001974"/>
    </source>
</evidence>
<protein>
    <recommendedName>
        <fullName evidence="5">FAD-binding PCMH-type domain-containing protein</fullName>
    </recommendedName>
</protein>
<organism evidence="6 7">
    <name type="scientific">Fusarium floridanum</name>
    <dbReference type="NCBI Taxonomy" id="1325733"/>
    <lineage>
        <taxon>Eukaryota</taxon>
        <taxon>Fungi</taxon>
        <taxon>Dikarya</taxon>
        <taxon>Ascomycota</taxon>
        <taxon>Pezizomycotina</taxon>
        <taxon>Sordariomycetes</taxon>
        <taxon>Hypocreomycetidae</taxon>
        <taxon>Hypocreales</taxon>
        <taxon>Nectriaceae</taxon>
        <taxon>Fusarium</taxon>
        <taxon>Fusarium solani species complex</taxon>
    </lineage>
</organism>
<evidence type="ECO:0000259" key="5">
    <source>
        <dbReference type="PROSITE" id="PS51387"/>
    </source>
</evidence>
<dbReference type="GO" id="GO:0004458">
    <property type="term" value="F:D-lactate dehydrogenase (cytochrome) activity"/>
    <property type="evidence" value="ECO:0007669"/>
    <property type="project" value="TreeGrafter"/>
</dbReference>
<dbReference type="SUPFAM" id="SSF55103">
    <property type="entry name" value="FAD-linked oxidases, C-terminal domain"/>
    <property type="match status" value="1"/>
</dbReference>
<dbReference type="PANTHER" id="PTHR11748">
    <property type="entry name" value="D-LACTATE DEHYDROGENASE"/>
    <property type="match status" value="1"/>
</dbReference>
<evidence type="ECO:0000256" key="3">
    <source>
        <dbReference type="ARBA" id="ARBA00022827"/>
    </source>
</evidence>
<dbReference type="GO" id="GO:0071949">
    <property type="term" value="F:FAD binding"/>
    <property type="evidence" value="ECO:0007669"/>
    <property type="project" value="InterPro"/>
</dbReference>
<gene>
    <name evidence="6" type="ORF">CEP51_015250</name>
</gene>
<dbReference type="AlphaFoldDB" id="A0A428PDH8"/>
<dbReference type="InterPro" id="IPR016171">
    <property type="entry name" value="Vanillyl_alc_oxidase_C-sub2"/>
</dbReference>
<reference evidence="6 7" key="1">
    <citation type="submission" date="2017-06" db="EMBL/GenBank/DDBJ databases">
        <title>Comparative genomic analysis of Ambrosia Fusariam Clade fungi.</title>
        <authorList>
            <person name="Stajich J.E."/>
            <person name="Carrillo J."/>
            <person name="Kijimoto T."/>
            <person name="Eskalen A."/>
            <person name="O'Donnell K."/>
            <person name="Kasson M."/>
        </authorList>
    </citation>
    <scope>NUCLEOTIDE SEQUENCE [LARGE SCALE GENOMIC DNA]</scope>
    <source>
        <strain evidence="6 7">NRRL62606</strain>
    </source>
</reference>
<dbReference type="InterPro" id="IPR006094">
    <property type="entry name" value="Oxid_FAD_bind_N"/>
</dbReference>
<dbReference type="InterPro" id="IPR016167">
    <property type="entry name" value="FAD-bd_PCMH_sub1"/>
</dbReference>
<dbReference type="Gene3D" id="3.30.43.10">
    <property type="entry name" value="Uridine Diphospho-n-acetylenolpyruvylglucosamine Reductase, domain 2"/>
    <property type="match status" value="1"/>
</dbReference>
<name>A0A428PDH8_9HYPO</name>
<dbReference type="Proteomes" id="UP000287972">
    <property type="component" value="Unassembled WGS sequence"/>
</dbReference>
<dbReference type="InterPro" id="IPR016170">
    <property type="entry name" value="Cytok_DH_C_sf"/>
</dbReference>
<keyword evidence="3" id="KW-0274">FAD</keyword>
<comment type="cofactor">
    <cofactor evidence="1">
        <name>FAD</name>
        <dbReference type="ChEBI" id="CHEBI:57692"/>
    </cofactor>
</comment>
<dbReference type="InterPro" id="IPR036318">
    <property type="entry name" value="FAD-bd_PCMH-like_sf"/>
</dbReference>
<dbReference type="Gene3D" id="3.40.462.10">
    <property type="entry name" value="FAD-linked oxidases, C-terminal domain"/>
    <property type="match status" value="1"/>
</dbReference>
<dbReference type="Gene3D" id="3.30.465.10">
    <property type="match status" value="1"/>
</dbReference>
<evidence type="ECO:0000313" key="6">
    <source>
        <dbReference type="EMBL" id="RSL51118.1"/>
    </source>
</evidence>
<dbReference type="SUPFAM" id="SSF56176">
    <property type="entry name" value="FAD-binding/transporter-associated domain-like"/>
    <property type="match status" value="1"/>
</dbReference>
<dbReference type="Gene3D" id="1.10.45.10">
    <property type="entry name" value="Vanillyl-alcohol Oxidase, Chain A, domain 4"/>
    <property type="match status" value="1"/>
</dbReference>
<evidence type="ECO:0000256" key="2">
    <source>
        <dbReference type="ARBA" id="ARBA00022630"/>
    </source>
</evidence>